<comment type="caution">
    <text evidence="3">The sequence shown here is derived from an EMBL/GenBank/DDBJ whole genome shotgun (WGS) entry which is preliminary data.</text>
</comment>
<dbReference type="OrthoDB" id="2803008at2759"/>
<dbReference type="GO" id="GO:0003677">
    <property type="term" value="F:DNA binding"/>
    <property type="evidence" value="ECO:0007669"/>
    <property type="project" value="InterPro"/>
</dbReference>
<feature type="compositionally biased region" description="Polar residues" evidence="1">
    <location>
        <begin position="887"/>
        <end position="898"/>
    </location>
</feature>
<dbReference type="Gene3D" id="1.10.443.20">
    <property type="entry name" value="Centromere DNA-binding protein complex CBF3 subunit, domain 2"/>
    <property type="match status" value="1"/>
</dbReference>
<feature type="region of interest" description="Disordered" evidence="1">
    <location>
        <begin position="790"/>
        <end position="847"/>
    </location>
</feature>
<name>A0A4V3XEV0_9APHY</name>
<reference evidence="3 4" key="1">
    <citation type="submission" date="2019-02" db="EMBL/GenBank/DDBJ databases">
        <title>Genome sequencing of the rare red list fungi Antrodiella citrinella (Flaviporus citrinellus).</title>
        <authorList>
            <person name="Buettner E."/>
            <person name="Kellner H."/>
        </authorList>
    </citation>
    <scope>NUCLEOTIDE SEQUENCE [LARGE SCALE GENOMIC DNA]</scope>
    <source>
        <strain evidence="3 4">DSM 108506</strain>
    </source>
</reference>
<feature type="region of interest" description="Disordered" evidence="1">
    <location>
        <begin position="176"/>
        <end position="287"/>
    </location>
</feature>
<dbReference type="InterPro" id="IPR031872">
    <property type="entry name" value="NDC10_II"/>
</dbReference>
<dbReference type="PROSITE" id="PS50800">
    <property type="entry name" value="SAP"/>
    <property type="match status" value="1"/>
</dbReference>
<protein>
    <recommendedName>
        <fullName evidence="2">SAP domain-containing protein</fullName>
    </recommendedName>
</protein>
<feature type="region of interest" description="Disordered" evidence="1">
    <location>
        <begin position="1099"/>
        <end position="1139"/>
    </location>
</feature>
<gene>
    <name evidence="3" type="ORF">EUX98_g9527</name>
</gene>
<feature type="compositionally biased region" description="Polar residues" evidence="1">
    <location>
        <begin position="825"/>
        <end position="841"/>
    </location>
</feature>
<dbReference type="AlphaFoldDB" id="A0A4V3XEV0"/>
<feature type="region of interest" description="Disordered" evidence="1">
    <location>
        <begin position="865"/>
        <end position="898"/>
    </location>
</feature>
<feature type="compositionally biased region" description="Low complexity" evidence="1">
    <location>
        <begin position="869"/>
        <end position="886"/>
    </location>
</feature>
<dbReference type="Pfam" id="PF16787">
    <property type="entry name" value="NDC10_II"/>
    <property type="match status" value="1"/>
</dbReference>
<keyword evidence="4" id="KW-1185">Reference proteome</keyword>
<dbReference type="SMART" id="SM00513">
    <property type="entry name" value="SAP"/>
    <property type="match status" value="1"/>
</dbReference>
<accession>A0A4V3XEV0</accession>
<dbReference type="EMBL" id="SGPM01000866">
    <property type="protein sequence ID" value="THH15033.1"/>
    <property type="molecule type" value="Genomic_DNA"/>
</dbReference>
<dbReference type="Gene3D" id="1.10.720.30">
    <property type="entry name" value="SAP domain"/>
    <property type="match status" value="1"/>
</dbReference>
<sequence>MSDAATLAASNGADVLTNILANIDPTLVNIPAEGHQSRLPNADSHEPHQQRSALLLLSTASRCEHGTTHDGSPPPSRPDPAALPAARTHTSNAHQDDDVASEGSPATQTTGRRGREEDPEDGSASRASKRARRQPFSSKYAALRVDELRKLCRERKVKVGGAKAVLVERLARYDTDNGSEPHAELAAPSTAHHVDSHTSNGASGPGSQLVVSPPASHSGTALSAPSATPPDADALLSSFQVGFNGTADREGENENEDEDEDEDDEDEADGVEHPIPTTGPHIQKAKEAKEWADHVIFTTRRKGARQTEESVIRIWKRWLPQAIASGEIPDMVVDAHHTIVYLKHSATRALLTRKGKQSNSDAKLGASSLKKTMTMLGRICRRQYDDDPSLAQTRPAQSVRSREVFSALMAEAERLRMARDDFDITDNTILDSQLFPHHFEQIENVILMHTSHLGSIIKSEFSWNWQCSTLTRGDELWPRRPEFGVLSLYHDTKTVKPGRTGPNYNFILPHKDPLRCAVSSLALLLWYVFDFSNLIGNVKTPWDWSLRSTWSQVKLLFGRNVGEDCKIETVRKMYETMLKPTTIKSTRKTHLARKTMPAVMEDMGVSADAIDGIGHWKDVSERRDTYADKIPKTGCTALAGFYVGEQYDIPWKSIEVPNELQSQLFPFVEATLVGLRSPNTNGGKINYGVVNFLELLQQLRPFFWHKIAAINAKYPDAPLLDRLRSHGKLLATDTAQQFLNTWSEKRAALEEERNPIRAISGQFNESATQSALLALSLDNQRMNSKLEVITRRTEQFSPSKSQSRTPSGSSSTSTRAASTAMSTPLSAHTSQRSTHSSQCRPNTDALEPLPSLLDMMAAANTSTDVNVATTPPSSPSVRPSLLTPVSTSAQDSLPTLPHTSSELVPQLVQHAGTQYTVLPLSPGLNPPRTNMDLILPPAAAFRALDPRALSNATPPQYPVFTHITCNWSAILKAIKQPSQVWSTWCPKSLGAYVDIQAVWDTWDVGCIVPGVGHMPPLRLIESEWGGLKSTTGKGRQQLWRPKNNKNARQQFTRFKFFIDRINARLADGKSVSEAIAELETERGARSVCQFRKDLQPKRAARKGAIGATASFTNTSSRSSSPAAHPDAPSPPADPVAGVA</sequence>
<dbReference type="InterPro" id="IPR003034">
    <property type="entry name" value="SAP_dom"/>
</dbReference>
<feature type="domain" description="SAP" evidence="2">
    <location>
        <begin position="140"/>
        <end position="174"/>
    </location>
</feature>
<evidence type="ECO:0000259" key="2">
    <source>
        <dbReference type="PROSITE" id="PS50800"/>
    </source>
</evidence>
<evidence type="ECO:0000256" key="1">
    <source>
        <dbReference type="SAM" id="MobiDB-lite"/>
    </source>
</evidence>
<dbReference type="InterPro" id="IPR036361">
    <property type="entry name" value="SAP_dom_sf"/>
</dbReference>
<feature type="compositionally biased region" description="Polar residues" evidence="1">
    <location>
        <begin position="197"/>
        <end position="219"/>
    </location>
</feature>
<feature type="region of interest" description="Disordered" evidence="1">
    <location>
        <begin position="64"/>
        <end position="136"/>
    </location>
</feature>
<evidence type="ECO:0000313" key="3">
    <source>
        <dbReference type="EMBL" id="THH15033.1"/>
    </source>
</evidence>
<feature type="compositionally biased region" description="Low complexity" evidence="1">
    <location>
        <begin position="220"/>
        <end position="236"/>
    </location>
</feature>
<feature type="compositionally biased region" description="Low complexity" evidence="1">
    <location>
        <begin position="1115"/>
        <end position="1126"/>
    </location>
</feature>
<evidence type="ECO:0000313" key="4">
    <source>
        <dbReference type="Proteomes" id="UP000308730"/>
    </source>
</evidence>
<feature type="compositionally biased region" description="Acidic residues" evidence="1">
    <location>
        <begin position="253"/>
        <end position="269"/>
    </location>
</feature>
<dbReference type="Pfam" id="PF02037">
    <property type="entry name" value="SAP"/>
    <property type="match status" value="1"/>
</dbReference>
<proteinExistence type="predicted"/>
<dbReference type="Proteomes" id="UP000308730">
    <property type="component" value="Unassembled WGS sequence"/>
</dbReference>
<dbReference type="InterPro" id="IPR038279">
    <property type="entry name" value="Ndc10_dom2_sf"/>
</dbReference>
<organism evidence="3 4">
    <name type="scientific">Antrodiella citrinella</name>
    <dbReference type="NCBI Taxonomy" id="2447956"/>
    <lineage>
        <taxon>Eukaryota</taxon>
        <taxon>Fungi</taxon>
        <taxon>Dikarya</taxon>
        <taxon>Basidiomycota</taxon>
        <taxon>Agaricomycotina</taxon>
        <taxon>Agaricomycetes</taxon>
        <taxon>Polyporales</taxon>
        <taxon>Steccherinaceae</taxon>
        <taxon>Antrodiella</taxon>
    </lineage>
</organism>
<feature type="compositionally biased region" description="Low complexity" evidence="1">
    <location>
        <begin position="797"/>
        <end position="824"/>
    </location>
</feature>
<dbReference type="SUPFAM" id="SSF68906">
    <property type="entry name" value="SAP domain"/>
    <property type="match status" value="1"/>
</dbReference>